<dbReference type="OrthoDB" id="23466at2157"/>
<dbReference type="InterPro" id="IPR050123">
    <property type="entry name" value="Prok_molybdopt-oxidoreductase"/>
</dbReference>
<dbReference type="STRING" id="282676.B6F84_04720"/>
<name>A0A1W6JYQ3_9CREN</name>
<dbReference type="InterPro" id="IPR009010">
    <property type="entry name" value="Asp_de-COase-like_dom_sf"/>
</dbReference>
<dbReference type="Pfam" id="PF01568">
    <property type="entry name" value="Molydop_binding"/>
    <property type="match status" value="1"/>
</dbReference>
<evidence type="ECO:0000313" key="7">
    <source>
        <dbReference type="Proteomes" id="UP000193404"/>
    </source>
</evidence>
<dbReference type="PANTHER" id="PTHR43105:SF10">
    <property type="entry name" value="NADH-QUINONE OXIDOREDUCTASE SUBUNIT G"/>
    <property type="match status" value="1"/>
</dbReference>
<evidence type="ECO:0000256" key="2">
    <source>
        <dbReference type="ARBA" id="ARBA00023004"/>
    </source>
</evidence>
<dbReference type="Pfam" id="PF00384">
    <property type="entry name" value="Molybdopterin"/>
    <property type="match status" value="1"/>
</dbReference>
<dbReference type="KEGG" id="aman:B6F84_04720"/>
<dbReference type="Gene3D" id="3.40.50.740">
    <property type="match status" value="1"/>
</dbReference>
<sequence length="615" mass="69329">MQCVKGATLLETIESGRLTSPMINGKEVDWGKALEYSVNKIRRIIRKNKDSLGIYIGAQIPTEDQYLAVKLGKGLIGTASFDSNVRLCMASAAYALKYAFNDPSPTVSYDDLSKAETYFLVGVNPASSYPVLWNRMLMNRKRNKAKMIVIDPIFTDTAQQSDIFIRIPPGKDIILLNSIAYVLIEKGVKIEPEGFEEFKNVAMKYPLERVANLLGLDISVIYDIALRIYKTKTIFMWGMGVNQTIHGVDTGILIATLAMLSGNVGVEGSGVLPLTGQHNSMGAREAGALAGMLPGLRYISNEDEVREVEDYWSLPRYSIPRHYYTITEMYRLIEERKISALYIIGTNPIVSLPQSRKFADLLSYLDILIVQDAYFTETAKYADVVFPASSWGEREGIHTSGDRTVGYLSKIIDLKTDALPDWLIFQRIANYLGFEFNYKSVDEIFTEFKGLTKGRTDDISSLSYNDLIGGYRWPFKISTIKPKIYKTKGVDLDKEDLVIDDNEIIIITGRTMGHWNTRTRSSRSWSLALISDDDFILLGNDYCEKLGVKNGSKVRIMTNEGYTDSIVKCVNWIKGNIAFMPFHWGHANKIMDWKIDPISKEPAFKHLKARILPLS</sequence>
<dbReference type="SUPFAM" id="SSF50692">
    <property type="entry name" value="ADC-like"/>
    <property type="match status" value="1"/>
</dbReference>
<evidence type="ECO:0000313" key="6">
    <source>
        <dbReference type="EMBL" id="ARM75399.1"/>
    </source>
</evidence>
<accession>A0A1W6JYQ3</accession>
<proteinExistence type="predicted"/>
<dbReference type="Gene3D" id="3.40.228.10">
    <property type="entry name" value="Dimethylsulfoxide Reductase, domain 2"/>
    <property type="match status" value="1"/>
</dbReference>
<dbReference type="InterPro" id="IPR006657">
    <property type="entry name" value="MoPterin_dinucl-bd_dom"/>
</dbReference>
<gene>
    <name evidence="6" type="ORF">B6F84_04720</name>
</gene>
<evidence type="ECO:0000256" key="1">
    <source>
        <dbReference type="ARBA" id="ARBA00022723"/>
    </source>
</evidence>
<dbReference type="PANTHER" id="PTHR43105">
    <property type="entry name" value="RESPIRATORY NITRATE REDUCTASE"/>
    <property type="match status" value="1"/>
</dbReference>
<keyword evidence="1" id="KW-0479">Metal-binding</keyword>
<keyword evidence="2" id="KW-0408">Iron</keyword>
<evidence type="ECO:0000259" key="5">
    <source>
        <dbReference type="Pfam" id="PF01568"/>
    </source>
</evidence>
<dbReference type="Proteomes" id="UP000193404">
    <property type="component" value="Chromosome"/>
</dbReference>
<dbReference type="InterPro" id="IPR006656">
    <property type="entry name" value="Mopterin_OxRdtase"/>
</dbReference>
<dbReference type="GO" id="GO:0016020">
    <property type="term" value="C:membrane"/>
    <property type="evidence" value="ECO:0007669"/>
    <property type="project" value="TreeGrafter"/>
</dbReference>
<feature type="domain" description="Molybdopterin dinucleotide-binding" evidence="5">
    <location>
        <begin position="505"/>
        <end position="606"/>
    </location>
</feature>
<dbReference type="GO" id="GO:0016491">
    <property type="term" value="F:oxidoreductase activity"/>
    <property type="evidence" value="ECO:0007669"/>
    <property type="project" value="InterPro"/>
</dbReference>
<organism evidence="6 7">
    <name type="scientific">Acidianus manzaensis</name>
    <dbReference type="NCBI Taxonomy" id="282676"/>
    <lineage>
        <taxon>Archaea</taxon>
        <taxon>Thermoproteota</taxon>
        <taxon>Thermoprotei</taxon>
        <taxon>Sulfolobales</taxon>
        <taxon>Sulfolobaceae</taxon>
        <taxon>Acidianus</taxon>
    </lineage>
</organism>
<dbReference type="GO" id="GO:0043546">
    <property type="term" value="F:molybdopterin cofactor binding"/>
    <property type="evidence" value="ECO:0007669"/>
    <property type="project" value="InterPro"/>
</dbReference>
<dbReference type="EMBL" id="CP020477">
    <property type="protein sequence ID" value="ARM75399.1"/>
    <property type="molecule type" value="Genomic_DNA"/>
</dbReference>
<evidence type="ECO:0008006" key="8">
    <source>
        <dbReference type="Google" id="ProtNLM"/>
    </source>
</evidence>
<keyword evidence="7" id="KW-1185">Reference proteome</keyword>
<protein>
    <recommendedName>
        <fullName evidence="8">Molybdopterin oxidoreductase</fullName>
    </recommendedName>
</protein>
<dbReference type="GO" id="GO:0046872">
    <property type="term" value="F:metal ion binding"/>
    <property type="evidence" value="ECO:0007669"/>
    <property type="project" value="UniProtKB-KW"/>
</dbReference>
<dbReference type="SUPFAM" id="SSF53706">
    <property type="entry name" value="Formate dehydrogenase/DMSO reductase, domains 1-3"/>
    <property type="match status" value="1"/>
</dbReference>
<evidence type="ECO:0000259" key="4">
    <source>
        <dbReference type="Pfam" id="PF00384"/>
    </source>
</evidence>
<reference evidence="6 7" key="1">
    <citation type="submission" date="2017-03" db="EMBL/GenBank/DDBJ databases">
        <title>Sulfur activation and transportation mechanism of thermophilic Archaea Acidianus manzaensis YN-25.</title>
        <authorList>
            <person name="Ma Y."/>
            <person name="Yang Y."/>
            <person name="Xia J."/>
        </authorList>
    </citation>
    <scope>NUCLEOTIDE SEQUENCE [LARGE SCALE GENOMIC DNA]</scope>
    <source>
        <strain evidence="6 7">YN-25</strain>
    </source>
</reference>
<keyword evidence="3" id="KW-0411">Iron-sulfur</keyword>
<feature type="domain" description="Molybdopterin oxidoreductase" evidence="4">
    <location>
        <begin position="17"/>
        <end position="430"/>
    </location>
</feature>
<dbReference type="AlphaFoldDB" id="A0A1W6JYQ3"/>
<dbReference type="Gene3D" id="2.40.40.20">
    <property type="match status" value="1"/>
</dbReference>
<dbReference type="GO" id="GO:0051536">
    <property type="term" value="F:iron-sulfur cluster binding"/>
    <property type="evidence" value="ECO:0007669"/>
    <property type="project" value="UniProtKB-KW"/>
</dbReference>
<evidence type="ECO:0000256" key="3">
    <source>
        <dbReference type="ARBA" id="ARBA00023014"/>
    </source>
</evidence>